<protein>
    <recommendedName>
        <fullName evidence="4">DUF928 domain-containing protein</fullName>
    </recommendedName>
</protein>
<accession>B7KLP7</accession>
<gene>
    <name evidence="2" type="ordered locus">PCC7424_5643</name>
</gene>
<evidence type="ECO:0008006" key="4">
    <source>
        <dbReference type="Google" id="ProtNLM"/>
    </source>
</evidence>
<geneLocation type="plasmid" evidence="2 3">
    <name>pP742401</name>
</geneLocation>
<reference evidence="3" key="1">
    <citation type="journal article" date="2011" name="MBio">
        <title>Novel metabolic attributes of the genus Cyanothece, comprising a group of unicellular nitrogen-fixing Cyanobacteria.</title>
        <authorList>
            <person name="Bandyopadhyay A."/>
            <person name="Elvitigala T."/>
            <person name="Welsh E."/>
            <person name="Stockel J."/>
            <person name="Liberton M."/>
            <person name="Min H."/>
            <person name="Sherman L.A."/>
            <person name="Pakrasi H.B."/>
        </authorList>
    </citation>
    <scope>NUCLEOTIDE SEQUENCE [LARGE SCALE GENOMIC DNA]</scope>
    <source>
        <strain evidence="3">PCC 7424</strain>
        <plasmid evidence="3">pP742401</plasmid>
    </source>
</reference>
<dbReference type="HOGENOM" id="CLU_1413095_0_0_3"/>
<dbReference type="OrthoDB" id="9829289at2"/>
<evidence type="ECO:0000313" key="3">
    <source>
        <dbReference type="Proteomes" id="UP000002384"/>
    </source>
</evidence>
<feature type="region of interest" description="Disordered" evidence="1">
    <location>
        <begin position="33"/>
        <end position="65"/>
    </location>
</feature>
<dbReference type="KEGG" id="cyc:PCC7424_5643"/>
<evidence type="ECO:0000313" key="2">
    <source>
        <dbReference type="EMBL" id="ACK73719.1"/>
    </source>
</evidence>
<organism evidence="2 3">
    <name type="scientific">Gloeothece citriformis (strain PCC 7424)</name>
    <name type="common">Cyanothece sp. (strain PCC 7424)</name>
    <dbReference type="NCBI Taxonomy" id="65393"/>
    <lineage>
        <taxon>Bacteria</taxon>
        <taxon>Bacillati</taxon>
        <taxon>Cyanobacteriota</taxon>
        <taxon>Cyanophyceae</taxon>
        <taxon>Oscillatoriophycideae</taxon>
        <taxon>Chroococcales</taxon>
        <taxon>Aphanothecaceae</taxon>
        <taxon>Gloeothece</taxon>
        <taxon>Gloeothece citriformis</taxon>
    </lineage>
</organism>
<evidence type="ECO:0000256" key="1">
    <source>
        <dbReference type="SAM" id="MobiDB-lite"/>
    </source>
</evidence>
<sequence>MKLLRSNIFLKVLLTIFLGLIFVSGELSFQAVTPPNRERGNRSNRRNRQSQQDSERGKKWGQGMRGCPRELGKLAILGAQGETTYFFKTGKETPIVVYQIVSDHRENLIITLTEVRDKFERLLIYEKNLGVQGNQYLLIQLPSLKKQQQYQLSAVISCEGNAAYGITLDVWVNRVDHITYEDQLVEKLIKDEKIEAFTIN</sequence>
<keyword evidence="2" id="KW-0614">Plasmid</keyword>
<dbReference type="Proteomes" id="UP000002384">
    <property type="component" value="Plasmid pP742401"/>
</dbReference>
<proteinExistence type="predicted"/>
<name>B7KLP7_GLOC7</name>
<dbReference type="AlphaFoldDB" id="B7KLP7"/>
<dbReference type="EMBL" id="CP001292">
    <property type="protein sequence ID" value="ACK73719.1"/>
    <property type="molecule type" value="Genomic_DNA"/>
</dbReference>
<keyword evidence="3" id="KW-1185">Reference proteome</keyword>